<feature type="compositionally biased region" description="Polar residues" evidence="2">
    <location>
        <begin position="164"/>
        <end position="175"/>
    </location>
</feature>
<proteinExistence type="predicted"/>
<dbReference type="SMART" id="SM00671">
    <property type="entry name" value="SEL1"/>
    <property type="match status" value="7"/>
</dbReference>
<dbReference type="SUPFAM" id="SSF81901">
    <property type="entry name" value="HCP-like"/>
    <property type="match status" value="2"/>
</dbReference>
<dbReference type="OrthoDB" id="272077at2759"/>
<dbReference type="RefSeq" id="XP_022462927.1">
    <property type="nucleotide sequence ID" value="XM_022611527.1"/>
</dbReference>
<feature type="compositionally biased region" description="Basic residues" evidence="2">
    <location>
        <begin position="760"/>
        <end position="769"/>
    </location>
</feature>
<name>J7S4N1_HUIN7</name>
<dbReference type="EMBL" id="HE978315">
    <property type="protein sequence ID" value="CCK68681.1"/>
    <property type="molecule type" value="Genomic_DNA"/>
</dbReference>
<dbReference type="PANTHER" id="PTHR46430">
    <property type="entry name" value="PROTEIN SKT5-RELATED"/>
    <property type="match status" value="1"/>
</dbReference>
<feature type="compositionally biased region" description="Polar residues" evidence="2">
    <location>
        <begin position="683"/>
        <end position="698"/>
    </location>
</feature>
<keyword evidence="1" id="KW-0677">Repeat</keyword>
<dbReference type="Gene3D" id="1.25.40.10">
    <property type="entry name" value="Tetratricopeptide repeat domain"/>
    <property type="match status" value="2"/>
</dbReference>
<dbReference type="InterPro" id="IPR051726">
    <property type="entry name" value="Chitin_Synth_Reg"/>
</dbReference>
<keyword evidence="4" id="KW-1185">Reference proteome</keyword>
<dbReference type="GO" id="GO:0005935">
    <property type="term" value="C:cellular bud neck"/>
    <property type="evidence" value="ECO:0007669"/>
    <property type="project" value="EnsemblFungi"/>
</dbReference>
<sequence length="769" mass="84445">MVLPCDAKHLPHILILIVKAVKRSTSGYEVWGGDSAGSVHPFWSLPFALILILVPMHPYRAGLGASKSEPYVVRGGNEAEDDDSGAPEFLSDVNGAEFDDLEPSAYKFPRERTIVSLQSSNLSSAAVPEGKTSFSSEDIAGGLRGRTSHEQSPDAGPQERPYLESQSSGSAAQLSRNRRDRTKTKSVDLSHLYLCNNSCDTQLTSTNEAVADISHQLITQYLGEANTSSLVPRLKTIEMYRENVKKSKDPMILFEFAQYMLQTALTMGSFDTDDEKNSEEAGLKKQFLKEAQHYLKKLSLKGYSDAQYLLADVYASGVLGKVNHKESFKLFQAAAKHGHIESAYRTSHCYEEGIGTIRDARKALNFLKFAASRNHPSAMFKLGLYSFYGRMGLSEDVMTKQNGIKWLSRAAARANDLTNAAPFELAKIYEAGFIDIVIPDQKYAMELYIQAATLGNVDSMTILGQTYETGNSVVPQDVGLSIHYYTQAALKGDPVAMLGLCAWYLLGAEPVLEKDIFEAFQWAQKAAIIGYPKAQFTLGYFYENGKGCEPDSGMSRKWYEKAAMNNYERAKDKLNSLRFAENPDTASGDQENTTIKKHNKNRFSVTTLNLFGKNKFETLEDNSNYETGESQNTHAAFEDSAGYDTSHESPHHSRSSINHMSSGAEDSLGSDEPDSVVERPMDASNTGGSVPQVSQSSPKLADKDDYIIGAATGTSVTNAPGPSRAPTNSFKFSSSADPPDYLKQRKVKTKRKDGPAKAGGKTKKNCVIM</sequence>
<dbReference type="InterPro" id="IPR011990">
    <property type="entry name" value="TPR-like_helical_dom_sf"/>
</dbReference>
<dbReference type="GO" id="GO:0008047">
    <property type="term" value="F:enzyme activator activity"/>
    <property type="evidence" value="ECO:0007669"/>
    <property type="project" value="EnsemblFungi"/>
</dbReference>
<dbReference type="GeneID" id="34524331"/>
<evidence type="ECO:0000256" key="1">
    <source>
        <dbReference type="ARBA" id="ARBA00022737"/>
    </source>
</evidence>
<protein>
    <recommendedName>
        <fullName evidence="5">Protein SKT5</fullName>
    </recommendedName>
</protein>
<dbReference type="STRING" id="1071383.J7S4N1"/>
<dbReference type="Proteomes" id="UP000006310">
    <property type="component" value="Chromosome 2"/>
</dbReference>
<feature type="region of interest" description="Disordered" evidence="2">
    <location>
        <begin position="641"/>
        <end position="769"/>
    </location>
</feature>
<dbReference type="InterPro" id="IPR006597">
    <property type="entry name" value="Sel1-like"/>
</dbReference>
<dbReference type="AlphaFoldDB" id="J7S4N1"/>
<reference evidence="4" key="2">
    <citation type="submission" date="2012-08" db="EMBL/GenBank/DDBJ databases">
        <title>Genome sequence of Kazachstania naganishii.</title>
        <authorList>
            <person name="Gordon J.L."/>
            <person name="Armisen D."/>
            <person name="Proux-Wera E."/>
            <person name="OhEigeartaigh S.S."/>
            <person name="Byrne K.P."/>
            <person name="Wolfe K.H."/>
        </authorList>
    </citation>
    <scope>NUCLEOTIDE SEQUENCE [LARGE SCALE GENOMIC DNA]</scope>
    <source>
        <strain evidence="4">ATCC MYA-139 / BCRC 22969 / CBS 8797 / CCRC 22969 / KCTC 17520 / NBRC 10181 / NCYC 3082</strain>
    </source>
</reference>
<dbReference type="GO" id="GO:0000131">
    <property type="term" value="C:incipient cellular bud site"/>
    <property type="evidence" value="ECO:0007669"/>
    <property type="project" value="EnsemblFungi"/>
</dbReference>
<dbReference type="KEGG" id="kng:KNAG_0B02390"/>
<dbReference type="Pfam" id="PF08238">
    <property type="entry name" value="Sel1"/>
    <property type="match status" value="7"/>
</dbReference>
<dbReference type="GO" id="GO:0006031">
    <property type="term" value="P:chitin biosynthetic process"/>
    <property type="evidence" value="ECO:0007669"/>
    <property type="project" value="EnsemblFungi"/>
</dbReference>
<evidence type="ECO:0000313" key="3">
    <source>
        <dbReference type="EMBL" id="CCK68681.1"/>
    </source>
</evidence>
<dbReference type="GO" id="GO:0016020">
    <property type="term" value="C:membrane"/>
    <property type="evidence" value="ECO:0007669"/>
    <property type="project" value="EnsemblFungi"/>
</dbReference>
<feature type="region of interest" description="Disordered" evidence="2">
    <location>
        <begin position="120"/>
        <end position="183"/>
    </location>
</feature>
<evidence type="ECO:0008006" key="5">
    <source>
        <dbReference type="Google" id="ProtNLM"/>
    </source>
</evidence>
<dbReference type="HOGENOM" id="CLU_000288_126_4_1"/>
<organism evidence="3 4">
    <name type="scientific">Huiozyma naganishii (strain ATCC MYA-139 / BCRC 22969 / CBS 8797 / KCTC 17520 / NBRC 10181 / NCYC 3082 / Yp74L-3)</name>
    <name type="common">Yeast</name>
    <name type="synonym">Kazachstania naganishii</name>
    <dbReference type="NCBI Taxonomy" id="1071383"/>
    <lineage>
        <taxon>Eukaryota</taxon>
        <taxon>Fungi</taxon>
        <taxon>Dikarya</taxon>
        <taxon>Ascomycota</taxon>
        <taxon>Saccharomycotina</taxon>
        <taxon>Saccharomycetes</taxon>
        <taxon>Saccharomycetales</taxon>
        <taxon>Saccharomycetaceae</taxon>
        <taxon>Huiozyma</taxon>
    </lineage>
</organism>
<gene>
    <name evidence="3" type="primary">KNAG0B02390</name>
    <name evidence="3" type="ordered locus">KNAG_0B02390</name>
</gene>
<evidence type="ECO:0000313" key="4">
    <source>
        <dbReference type="Proteomes" id="UP000006310"/>
    </source>
</evidence>
<accession>J7S4N1</accession>
<dbReference type="PANTHER" id="PTHR46430:SF1">
    <property type="entry name" value="CHITIN SYNTHASE REGULATOR SKT5-RELATED"/>
    <property type="match status" value="1"/>
</dbReference>
<reference evidence="3 4" key="1">
    <citation type="journal article" date="2011" name="Proc. Natl. Acad. Sci. U.S.A.">
        <title>Evolutionary erosion of yeast sex chromosomes by mating-type switching accidents.</title>
        <authorList>
            <person name="Gordon J.L."/>
            <person name="Armisen D."/>
            <person name="Proux-Wera E."/>
            <person name="Oheigeartaigh S.S."/>
            <person name="Byrne K.P."/>
            <person name="Wolfe K.H."/>
        </authorList>
    </citation>
    <scope>NUCLEOTIDE SEQUENCE [LARGE SCALE GENOMIC DNA]</scope>
    <source>
        <strain evidence="4">ATCC MYA-139 / BCRC 22969 / CBS 8797 / CCRC 22969 / KCTC 17520 / NBRC 10181 / NCYC 3082</strain>
    </source>
</reference>
<feature type="compositionally biased region" description="Polar residues" evidence="2">
    <location>
        <begin position="712"/>
        <end position="736"/>
    </location>
</feature>
<evidence type="ECO:0000256" key="2">
    <source>
        <dbReference type="SAM" id="MobiDB-lite"/>
    </source>
</evidence>
<dbReference type="eggNOG" id="KOG1550">
    <property type="taxonomic scope" value="Eukaryota"/>
</dbReference>